<dbReference type="InterPro" id="IPR036291">
    <property type="entry name" value="NAD(P)-bd_dom_sf"/>
</dbReference>
<dbReference type="PANTHER" id="PTHR44013:SF1">
    <property type="entry name" value="ZINC-TYPE ALCOHOL DEHYDROGENASE-LIKE PROTEIN C16A3.02C"/>
    <property type="match status" value="1"/>
</dbReference>
<dbReference type="AlphaFoldDB" id="A0A1H7YS40"/>
<dbReference type="Pfam" id="PF08240">
    <property type="entry name" value="ADH_N"/>
    <property type="match status" value="1"/>
</dbReference>
<dbReference type="Proteomes" id="UP001224812">
    <property type="component" value="Unassembled WGS sequence"/>
</dbReference>
<dbReference type="Gene3D" id="3.40.50.720">
    <property type="entry name" value="NAD(P)-binding Rossmann-like Domain"/>
    <property type="match status" value="1"/>
</dbReference>
<evidence type="ECO:0000313" key="4">
    <source>
        <dbReference type="Proteomes" id="UP000198883"/>
    </source>
</evidence>
<dbReference type="Gene3D" id="3.90.180.10">
    <property type="entry name" value="Medium-chain alcohol dehydrogenases, catalytic domain"/>
    <property type="match status" value="1"/>
</dbReference>
<dbReference type="InterPro" id="IPR011032">
    <property type="entry name" value="GroES-like_sf"/>
</dbReference>
<evidence type="ECO:0000313" key="2">
    <source>
        <dbReference type="EMBL" id="MDP8085997.1"/>
    </source>
</evidence>
<accession>A0A1H7YS40</accession>
<proteinExistence type="predicted"/>
<name>A0A1H7YS40_9PAST</name>
<dbReference type="EMBL" id="JASAVS010000020">
    <property type="protein sequence ID" value="MDP8085997.1"/>
    <property type="molecule type" value="Genomic_DNA"/>
</dbReference>
<keyword evidence="5" id="KW-1185">Reference proteome</keyword>
<dbReference type="Proteomes" id="UP000198883">
    <property type="component" value="Unassembled WGS sequence"/>
</dbReference>
<evidence type="ECO:0000313" key="3">
    <source>
        <dbReference type="EMBL" id="SEM48664.1"/>
    </source>
</evidence>
<gene>
    <name evidence="2" type="ORF">QJT92_08710</name>
    <name evidence="3" type="ORF">SAMN05444853_12017</name>
</gene>
<evidence type="ECO:0000313" key="5">
    <source>
        <dbReference type="Proteomes" id="UP001224812"/>
    </source>
</evidence>
<organism evidence="3 4">
    <name type="scientific">Phocoenobacter skyensis</name>
    <dbReference type="NCBI Taxonomy" id="97481"/>
    <lineage>
        <taxon>Bacteria</taxon>
        <taxon>Pseudomonadati</taxon>
        <taxon>Pseudomonadota</taxon>
        <taxon>Gammaproteobacteria</taxon>
        <taxon>Pasteurellales</taxon>
        <taxon>Pasteurellaceae</taxon>
        <taxon>Phocoenobacter</taxon>
    </lineage>
</organism>
<dbReference type="PANTHER" id="PTHR44013">
    <property type="entry name" value="ZINC-TYPE ALCOHOL DEHYDROGENASE-LIKE PROTEIN C16A3.02C"/>
    <property type="match status" value="1"/>
</dbReference>
<reference evidence="3" key="1">
    <citation type="submission" date="2016-10" db="EMBL/GenBank/DDBJ databases">
        <authorList>
            <person name="de Groot N.N."/>
        </authorList>
    </citation>
    <scope>NUCLEOTIDE SEQUENCE [LARGE SCALE GENOMIC DNA]</scope>
    <source>
        <strain evidence="3">DSM 24204</strain>
    </source>
</reference>
<dbReference type="InterPro" id="IPR020843">
    <property type="entry name" value="ER"/>
</dbReference>
<dbReference type="Pfam" id="PF13602">
    <property type="entry name" value="ADH_zinc_N_2"/>
    <property type="match status" value="1"/>
</dbReference>
<reference evidence="4" key="2">
    <citation type="submission" date="2016-10" db="EMBL/GenBank/DDBJ databases">
        <authorList>
            <person name="Varghese N."/>
            <person name="Submissions S."/>
        </authorList>
    </citation>
    <scope>NUCLEOTIDE SEQUENCE [LARGE SCALE GENOMIC DNA]</scope>
    <source>
        <strain evidence="4">DSM 24204</strain>
    </source>
</reference>
<dbReference type="SUPFAM" id="SSF51735">
    <property type="entry name" value="NAD(P)-binding Rossmann-fold domains"/>
    <property type="match status" value="1"/>
</dbReference>
<dbReference type="GO" id="GO:0016491">
    <property type="term" value="F:oxidoreductase activity"/>
    <property type="evidence" value="ECO:0007669"/>
    <property type="project" value="InterPro"/>
</dbReference>
<protein>
    <submittedName>
        <fullName evidence="2">NAD(P)-dependent alcohol dehydrogenase</fullName>
    </submittedName>
    <submittedName>
        <fullName evidence="3">NADPH:quinone reductase</fullName>
    </submittedName>
</protein>
<dbReference type="OrthoDB" id="9782155at2"/>
<dbReference type="EMBL" id="FOBN01000020">
    <property type="protein sequence ID" value="SEM48664.1"/>
    <property type="molecule type" value="Genomic_DNA"/>
</dbReference>
<evidence type="ECO:0000259" key="1">
    <source>
        <dbReference type="SMART" id="SM00829"/>
    </source>
</evidence>
<dbReference type="InterPro" id="IPR013154">
    <property type="entry name" value="ADH-like_N"/>
</dbReference>
<dbReference type="GeneID" id="83544324"/>
<dbReference type="InterPro" id="IPR052733">
    <property type="entry name" value="Chloroplast_QOR"/>
</dbReference>
<dbReference type="RefSeq" id="WP_090922611.1">
    <property type="nucleotide sequence ID" value="NZ_CP016180.1"/>
</dbReference>
<sequence>MKRVEYLKYGNAEELQVMDIPKPKINGKNKLLVKVLYSSLNAIDWKNRKGKFRIVSGLIKPRTKQGFDVVGIVVDKSENVTEFKVNDKIVGQLANNVGGALSEYVILTTKQVVKAPLQVPDEQLGGLSMAGTTAWQAFFENAKLKKGDKVLINGGSSGVGHIAIQIAKAYGAEVTTVSSEKNIELCKKLGAEKGIDYSKKDFTKLNEQFDIVFDVIFNSSLKKVKGILKPNGIYIGTIPTPRLLFDMIFTKQAKFVAVRPNKKALTDLLRLMEKGLLSVNIDKIYELEDIVEAHKYMEKSKTKGKVIIRISK</sequence>
<dbReference type="STRING" id="97481.SAMN05444853_12017"/>
<dbReference type="SMART" id="SM00829">
    <property type="entry name" value="PKS_ER"/>
    <property type="match status" value="1"/>
</dbReference>
<feature type="domain" description="Enoyl reductase (ER)" evidence="1">
    <location>
        <begin position="10"/>
        <end position="308"/>
    </location>
</feature>
<reference evidence="2 5" key="3">
    <citation type="journal article" date="2023" name="Front. Microbiol.">
        <title>Phylogeography and host specificity of Pasteurellaceae pathogenic to sea-farmed fish in the north-east Atlantic.</title>
        <authorList>
            <person name="Gulla S."/>
            <person name="Colquhoun D.J."/>
            <person name="Olsen A.B."/>
            <person name="Spilsberg B."/>
            <person name="Lagesen K."/>
            <person name="Aakesson C.P."/>
            <person name="Strom S."/>
            <person name="Manji F."/>
            <person name="Birkbeck T.H."/>
            <person name="Nilsen H.K."/>
        </authorList>
    </citation>
    <scope>NUCLEOTIDE SEQUENCE [LARGE SCALE GENOMIC DNA]</scope>
    <source>
        <strain evidence="2 5">VIO11850</strain>
    </source>
</reference>
<dbReference type="CDD" id="cd08267">
    <property type="entry name" value="MDR1"/>
    <property type="match status" value="1"/>
</dbReference>
<dbReference type="SUPFAM" id="SSF50129">
    <property type="entry name" value="GroES-like"/>
    <property type="match status" value="1"/>
</dbReference>